<keyword evidence="3" id="KW-1185">Reference proteome</keyword>
<protein>
    <submittedName>
        <fullName evidence="2">Uncharacterized protein</fullName>
    </submittedName>
</protein>
<evidence type="ECO:0000256" key="1">
    <source>
        <dbReference type="SAM" id="MobiDB-lite"/>
    </source>
</evidence>
<reference evidence="2 3" key="1">
    <citation type="submission" date="2020-07" db="EMBL/GenBank/DDBJ databases">
        <title>Comparative genomics of pyrophilous fungi reveals a link between fire events and developmental genes.</title>
        <authorList>
            <consortium name="DOE Joint Genome Institute"/>
            <person name="Steindorff A.S."/>
            <person name="Carver A."/>
            <person name="Calhoun S."/>
            <person name="Stillman K."/>
            <person name="Liu H."/>
            <person name="Lipzen A."/>
            <person name="Pangilinan J."/>
            <person name="Labutti K."/>
            <person name="Bruns T.D."/>
            <person name="Grigoriev I.V."/>
        </authorList>
    </citation>
    <scope>NUCLEOTIDE SEQUENCE [LARGE SCALE GENOMIC DNA]</scope>
    <source>
        <strain evidence="2 3">CBS 144469</strain>
    </source>
</reference>
<gene>
    <name evidence="2" type="ORF">DFP72DRAFT_855644</name>
</gene>
<comment type="caution">
    <text evidence="2">The sequence shown here is derived from an EMBL/GenBank/DDBJ whole genome shotgun (WGS) entry which is preliminary data.</text>
</comment>
<accession>A0A8H6LXZ6</accession>
<dbReference type="EMBL" id="JACGCI010000095">
    <property type="protein sequence ID" value="KAF6746194.1"/>
    <property type="molecule type" value="Genomic_DNA"/>
</dbReference>
<sequence length="325" mass="35815">MIYLEREMSTKVDQGFERDTRTSEMLEIYEMMRVLTGIRSIQILRFTGKPTRKLVNAFDTLVTRTSPFQNIRDMEESAMANMPAHDGVAPCRTHNTVPFPLHAPHPAQRIYFHIYFTIPARQSNPHNLPTYAHHSTPTPSLTEASSQLNLAPQRPPSHSTSAERGLQPRPSSQIRKTRPPGTVTPPPIETHLGRSEQPAKPRGLATRQLTKLSSQRTVARRISIQIVIANPRLGTTPPHPSSVRIHATGPSRGNAIHTIKANSGISNVTITSSHLAKTLECDCPAGAIALGSEFNDICALPMDVRTTVVHILYGIPVSTPASRHT</sequence>
<organism evidence="2 3">
    <name type="scientific">Ephemerocybe angulata</name>
    <dbReference type="NCBI Taxonomy" id="980116"/>
    <lineage>
        <taxon>Eukaryota</taxon>
        <taxon>Fungi</taxon>
        <taxon>Dikarya</taxon>
        <taxon>Basidiomycota</taxon>
        <taxon>Agaricomycotina</taxon>
        <taxon>Agaricomycetes</taxon>
        <taxon>Agaricomycetidae</taxon>
        <taxon>Agaricales</taxon>
        <taxon>Agaricineae</taxon>
        <taxon>Psathyrellaceae</taxon>
        <taxon>Ephemerocybe</taxon>
    </lineage>
</organism>
<feature type="compositionally biased region" description="Polar residues" evidence="1">
    <location>
        <begin position="126"/>
        <end position="162"/>
    </location>
</feature>
<dbReference type="Proteomes" id="UP000521943">
    <property type="component" value="Unassembled WGS sequence"/>
</dbReference>
<dbReference type="AlphaFoldDB" id="A0A8H6LXZ6"/>
<proteinExistence type="predicted"/>
<feature type="region of interest" description="Disordered" evidence="1">
    <location>
        <begin position="126"/>
        <end position="204"/>
    </location>
</feature>
<evidence type="ECO:0000313" key="2">
    <source>
        <dbReference type="EMBL" id="KAF6746194.1"/>
    </source>
</evidence>
<evidence type="ECO:0000313" key="3">
    <source>
        <dbReference type="Proteomes" id="UP000521943"/>
    </source>
</evidence>
<name>A0A8H6LXZ6_9AGAR</name>